<evidence type="ECO:0000256" key="1">
    <source>
        <dbReference type="SAM" id="Phobius"/>
    </source>
</evidence>
<protein>
    <submittedName>
        <fullName evidence="2">Uncharacterized protein</fullName>
    </submittedName>
</protein>
<name>A0A1W1DYN4_9ZZZZ</name>
<evidence type="ECO:0000313" key="3">
    <source>
        <dbReference type="EMBL" id="SFV88115.1"/>
    </source>
</evidence>
<sequence>MEYRPVVIIGAILAIFIVLLGYAVVNWNTQNINHYLQADDCQIDKSSCQITLDEYSSIKVNVLPRGIPSTEKLTVSVEIKGDKIDESSVAFEAIEIDTTTPQYRLYKQTKNSFSGSAFLAICSLSKQSWVTHLFVKKGNETWEITLPFSKQLEGYTIL</sequence>
<keyword evidence="1" id="KW-0812">Transmembrane</keyword>
<keyword evidence="1" id="KW-1133">Transmembrane helix</keyword>
<dbReference type="EMBL" id="FPHY01000113">
    <property type="protein sequence ID" value="SFV86842.1"/>
    <property type="molecule type" value="Genomic_DNA"/>
</dbReference>
<reference evidence="2" key="1">
    <citation type="submission" date="2016-10" db="EMBL/GenBank/DDBJ databases">
        <authorList>
            <person name="de Groot N.N."/>
        </authorList>
    </citation>
    <scope>NUCLEOTIDE SEQUENCE</scope>
</reference>
<organism evidence="2">
    <name type="scientific">hydrothermal vent metagenome</name>
    <dbReference type="NCBI Taxonomy" id="652676"/>
    <lineage>
        <taxon>unclassified sequences</taxon>
        <taxon>metagenomes</taxon>
        <taxon>ecological metagenomes</taxon>
    </lineage>
</organism>
<evidence type="ECO:0000313" key="2">
    <source>
        <dbReference type="EMBL" id="SFV86842.1"/>
    </source>
</evidence>
<feature type="transmembrane region" description="Helical" evidence="1">
    <location>
        <begin position="6"/>
        <end position="25"/>
    </location>
</feature>
<accession>A0A1W1DYN4</accession>
<gene>
    <name evidence="2" type="ORF">MNB_SUP05-SYMBIONT-4-929</name>
    <name evidence="3" type="ORF">MNB_SUP05-SYMBIONT-5-276</name>
</gene>
<dbReference type="AlphaFoldDB" id="A0A1W1DYN4"/>
<proteinExistence type="predicted"/>
<keyword evidence="1" id="KW-0472">Membrane</keyword>
<dbReference type="EMBL" id="FPHZ01000130">
    <property type="protein sequence ID" value="SFV88115.1"/>
    <property type="molecule type" value="Genomic_DNA"/>
</dbReference>